<reference evidence="1" key="1">
    <citation type="submission" date="2023-03" db="EMBL/GenBank/DDBJ databases">
        <title>DFI Biobank Strains.</title>
        <authorList>
            <person name="Mostad J."/>
            <person name="Paddock L."/>
            <person name="Medina S."/>
            <person name="Waligurski E."/>
            <person name="Barat B."/>
            <person name="Smith R."/>
            <person name="Burgo V."/>
            <person name="Metcalfe C."/>
            <person name="Woodson C."/>
            <person name="Sundararajan A."/>
            <person name="Ramaswamy R."/>
            <person name="Lin H."/>
            <person name="Pamer E.G."/>
        </authorList>
    </citation>
    <scope>NUCLEOTIDE SEQUENCE</scope>
    <source>
        <strain evidence="1">DFI.9.5</strain>
    </source>
</reference>
<comment type="caution">
    <text evidence="1">The sequence shown here is derived from an EMBL/GenBank/DDBJ whole genome shotgun (WGS) entry which is preliminary data.</text>
</comment>
<sequence length="72" mass="8306">MIANIHCRSKLVIDGVFGLKSPIRRIKRKRSPDIKVLSGQIIKLLDSKTLALQLGRKARKRFLENYALEVYK</sequence>
<evidence type="ECO:0000313" key="1">
    <source>
        <dbReference type="EMBL" id="MDE8697043.1"/>
    </source>
</evidence>
<evidence type="ECO:0000313" key="2">
    <source>
        <dbReference type="Proteomes" id="UP001221924"/>
    </source>
</evidence>
<proteinExistence type="predicted"/>
<dbReference type="RefSeq" id="WP_240053601.1">
    <property type="nucleotide sequence ID" value="NZ_CAXKYC010000012.1"/>
</dbReference>
<name>A0AAW6M8G5_9BACE</name>
<organism evidence="1 2">
    <name type="scientific">Bacteroides cellulosilyticus</name>
    <dbReference type="NCBI Taxonomy" id="246787"/>
    <lineage>
        <taxon>Bacteria</taxon>
        <taxon>Pseudomonadati</taxon>
        <taxon>Bacteroidota</taxon>
        <taxon>Bacteroidia</taxon>
        <taxon>Bacteroidales</taxon>
        <taxon>Bacteroidaceae</taxon>
        <taxon>Bacteroides</taxon>
    </lineage>
</organism>
<gene>
    <name evidence="1" type="ORF">PZH42_23335</name>
</gene>
<dbReference type="AlphaFoldDB" id="A0AAW6M8G5"/>
<protein>
    <submittedName>
        <fullName evidence="1">Uncharacterized protein</fullName>
    </submittedName>
</protein>
<dbReference type="Proteomes" id="UP001221924">
    <property type="component" value="Unassembled WGS sequence"/>
</dbReference>
<dbReference type="EMBL" id="JARFID010000035">
    <property type="protein sequence ID" value="MDE8697043.1"/>
    <property type="molecule type" value="Genomic_DNA"/>
</dbReference>
<accession>A0AAW6M8G5</accession>